<proteinExistence type="predicted"/>
<dbReference type="EMBL" id="CP076128">
    <property type="protein sequence ID" value="QWG07948.1"/>
    <property type="molecule type" value="Genomic_DNA"/>
</dbReference>
<evidence type="ECO:0000259" key="6">
    <source>
        <dbReference type="Pfam" id="PF01103"/>
    </source>
</evidence>
<dbReference type="PANTHER" id="PTHR12815:SF47">
    <property type="entry name" value="TRANSLOCATION AND ASSEMBLY MODULE SUBUNIT TAMA"/>
    <property type="match status" value="1"/>
</dbReference>
<dbReference type="PANTHER" id="PTHR12815">
    <property type="entry name" value="SORTING AND ASSEMBLY MACHINERY SAMM50 PROTEIN FAMILY MEMBER"/>
    <property type="match status" value="1"/>
</dbReference>
<dbReference type="Proteomes" id="UP000682802">
    <property type="component" value="Chromosome 1"/>
</dbReference>
<gene>
    <name evidence="7" type="ORF">KM029_03160</name>
</gene>
<organism evidence="7 8">
    <name type="scientific">Flammeovirga kamogawensis</name>
    <dbReference type="NCBI Taxonomy" id="373891"/>
    <lineage>
        <taxon>Bacteria</taxon>
        <taxon>Pseudomonadati</taxon>
        <taxon>Bacteroidota</taxon>
        <taxon>Cytophagia</taxon>
        <taxon>Cytophagales</taxon>
        <taxon>Flammeovirgaceae</taxon>
        <taxon>Flammeovirga</taxon>
    </lineage>
</organism>
<keyword evidence="8" id="KW-1185">Reference proteome</keyword>
<dbReference type="PROSITE" id="PS51257">
    <property type="entry name" value="PROKAR_LIPOPROTEIN"/>
    <property type="match status" value="1"/>
</dbReference>
<keyword evidence="5" id="KW-0998">Cell outer membrane</keyword>
<dbReference type="InterPro" id="IPR000184">
    <property type="entry name" value="Bac_surfAg_D15"/>
</dbReference>
<dbReference type="InterPro" id="IPR039910">
    <property type="entry name" value="D15-like"/>
</dbReference>
<dbReference type="RefSeq" id="WP_144075333.1">
    <property type="nucleotide sequence ID" value="NZ_CP076128.1"/>
</dbReference>
<keyword evidence="2" id="KW-0812">Transmembrane</keyword>
<sequence>MKNKSLSLLLILSVSLFGCSITKYLEEDRRFYTGAEIKFNHSDSIKISDDFKYDINEVITTEPNSKSGAWFHFKGENAKHPKGFKKWKAKTFGSKPVYYDKYITEKTTDLIDNTLDNEGYFGSTVHYKEIIDKNTKSVKVVYEIDINDQPYILNSVDWAYTKDDVFSKKIKSLENESLLVEGSRYKLDDFREERVRINNSLKDSGFYFFSSNYLMFDLDSAKGNRTVDVKAYFKEMPDKVKRMYTIDTVLLQPDFDLDGLNVAKRNHKTVQIDSGIIYKGDPVNLKPSILETTLQFRQGDIYSRHKHQATLRQFSGLGVFKYVDMDFTPKPSEDPDYGTMNVNAKMSQVTLHSLSTELAVSTWSTGYTGPELDVTWKNRNTFGGAEKLSFTVYTGIQKQFGGKTNGVDLIFWYGVDAKLSIPRVVAPFNVRPGGDFYIPYTNFGIGFKKYHFFPSYSLNYLTTSYGFDWRTNEAIKHTLDPVVISFQATSDTTNISQDIPSLTEAFRNQFILGSQYSFEYAPNWNKKVKNTSFYYKGDIAISGNIWYAIMNGLGVPKNPETGQYEIFGNPYSQYVRLTNDFRFYFKTSKKGEMATRFVVGYSKPWGNSSALPFIQQYFVGGPNSIRAFRSRTLGPGSFNPEKLQNSNGTDENTTQTFGQQAGDIKIEGSFEYRYDLHQYLKLAAFVDYGNVWLANEDPDRPGGEFKFDNVVNELALGAGVGVRIDLQFFVMRFDFAIPLRLPYEPDDGVQWVIKKPSFNQIVFNLAIGYPF</sequence>
<evidence type="ECO:0000256" key="1">
    <source>
        <dbReference type="ARBA" id="ARBA00004370"/>
    </source>
</evidence>
<accession>A0ABX8GWG5</accession>
<name>A0ABX8GWG5_9BACT</name>
<keyword evidence="3" id="KW-0732">Signal</keyword>
<keyword evidence="4" id="KW-0472">Membrane</keyword>
<evidence type="ECO:0000256" key="3">
    <source>
        <dbReference type="ARBA" id="ARBA00022729"/>
    </source>
</evidence>
<reference evidence="7 8" key="1">
    <citation type="submission" date="2021-05" db="EMBL/GenBank/DDBJ databases">
        <title>Comparative genomic studies on the polysaccharide-degrading batcterial strains of the Flammeovirga genus.</title>
        <authorList>
            <person name="Zewei F."/>
            <person name="Zheng Z."/>
            <person name="Yu L."/>
            <person name="Ruyue G."/>
            <person name="Yanhong M."/>
            <person name="Yuanyuan C."/>
            <person name="Jingyan G."/>
            <person name="Wenjun H."/>
        </authorList>
    </citation>
    <scope>NUCLEOTIDE SEQUENCE [LARGE SCALE GENOMIC DNA]</scope>
    <source>
        <strain evidence="7 8">YS10</strain>
    </source>
</reference>
<dbReference type="Gene3D" id="2.40.160.50">
    <property type="entry name" value="membrane protein fhac: a member of the omp85/tpsb transporter family"/>
    <property type="match status" value="1"/>
</dbReference>
<evidence type="ECO:0000313" key="8">
    <source>
        <dbReference type="Proteomes" id="UP000682802"/>
    </source>
</evidence>
<comment type="subcellular location">
    <subcellularLocation>
        <location evidence="1">Membrane</location>
    </subcellularLocation>
</comment>
<dbReference type="Gene3D" id="3.10.20.310">
    <property type="entry name" value="membrane protein fhac"/>
    <property type="match status" value="1"/>
</dbReference>
<dbReference type="Pfam" id="PF01103">
    <property type="entry name" value="Omp85"/>
    <property type="match status" value="1"/>
</dbReference>
<evidence type="ECO:0000256" key="5">
    <source>
        <dbReference type="ARBA" id="ARBA00023237"/>
    </source>
</evidence>
<protein>
    <submittedName>
        <fullName evidence="7">BamA/TamA family outer membrane protein</fullName>
    </submittedName>
</protein>
<feature type="domain" description="Bacterial surface antigen (D15)" evidence="6">
    <location>
        <begin position="572"/>
        <end position="768"/>
    </location>
</feature>
<evidence type="ECO:0000256" key="2">
    <source>
        <dbReference type="ARBA" id="ARBA00022692"/>
    </source>
</evidence>
<evidence type="ECO:0000256" key="4">
    <source>
        <dbReference type="ARBA" id="ARBA00023136"/>
    </source>
</evidence>
<evidence type="ECO:0000313" key="7">
    <source>
        <dbReference type="EMBL" id="QWG07948.1"/>
    </source>
</evidence>